<dbReference type="GO" id="GO:0003677">
    <property type="term" value="F:DNA binding"/>
    <property type="evidence" value="ECO:0007669"/>
    <property type="project" value="InterPro"/>
</dbReference>
<reference evidence="3 4" key="1">
    <citation type="submission" date="2017-03" db="EMBL/GenBank/DDBJ databases">
        <title>Comparative genomics of honeybee gut symbionts reveal geographically distinct and subgroup specific antibiotic resistance.</title>
        <authorList>
            <person name="Ludvigsen J."/>
            <person name="Porcellato D."/>
            <person name="Labee-Lund T.M."/>
            <person name="Amdam G.V."/>
            <person name="Rudi K."/>
        </authorList>
    </citation>
    <scope>NUCLEOTIDE SEQUENCE [LARGE SCALE GENOMIC DNA]</scope>
    <source>
        <strain evidence="3 4">A-4-12</strain>
    </source>
</reference>
<dbReference type="PANTHER" id="PTHR34475:SF1">
    <property type="entry name" value="CYTOSKELETON PROTEIN RODZ"/>
    <property type="match status" value="1"/>
</dbReference>
<evidence type="ECO:0000259" key="2">
    <source>
        <dbReference type="PROSITE" id="PS50943"/>
    </source>
</evidence>
<dbReference type="Proteomes" id="UP000194968">
    <property type="component" value="Unassembled WGS sequence"/>
</dbReference>
<dbReference type="InterPro" id="IPR001387">
    <property type="entry name" value="Cro/C1-type_HTH"/>
</dbReference>
<keyword evidence="1" id="KW-0472">Membrane</keyword>
<dbReference type="InterPro" id="IPR050400">
    <property type="entry name" value="Bact_Cytoskel_RodZ"/>
</dbReference>
<dbReference type="SUPFAM" id="SSF47413">
    <property type="entry name" value="lambda repressor-like DNA-binding domains"/>
    <property type="match status" value="1"/>
</dbReference>
<evidence type="ECO:0000313" key="3">
    <source>
        <dbReference type="EMBL" id="OTQ48152.1"/>
    </source>
</evidence>
<sequence length="150" mass="16996">MRGLMEDNISLGKILSDLRSNMGLSQKDIAEQIHVRTAVISEIENDQLLHAPFVFVKGYIRSYANIVGLSADEYQPHLEILAKQYLVKETKKPKPIYSKTKRSKKPFFFGLFALVCALGVGLYYVNSQNKSNFIEVSHYISPQPSDRVNS</sequence>
<dbReference type="EMBL" id="NASK01000104">
    <property type="protein sequence ID" value="OTQ48152.1"/>
    <property type="molecule type" value="Genomic_DNA"/>
</dbReference>
<keyword evidence="1" id="KW-0812">Transmembrane</keyword>
<comment type="caution">
    <text evidence="3">The sequence shown here is derived from an EMBL/GenBank/DDBJ whole genome shotgun (WGS) entry which is preliminary data.</text>
</comment>
<feature type="domain" description="HTH cro/C1-type" evidence="2">
    <location>
        <begin position="15"/>
        <end position="47"/>
    </location>
</feature>
<dbReference type="PANTHER" id="PTHR34475">
    <property type="match status" value="1"/>
</dbReference>
<evidence type="ECO:0000313" key="4">
    <source>
        <dbReference type="Proteomes" id="UP000194968"/>
    </source>
</evidence>
<keyword evidence="1" id="KW-1133">Transmembrane helix</keyword>
<dbReference type="AlphaFoldDB" id="A0A242NRN2"/>
<gene>
    <name evidence="3" type="ORF">B6D06_11825</name>
</gene>
<accession>A0A242NRN2</accession>
<organism evidence="3 4">
    <name type="scientific">Gilliamella apis</name>
    <dbReference type="NCBI Taxonomy" id="1970738"/>
    <lineage>
        <taxon>Bacteria</taxon>
        <taxon>Pseudomonadati</taxon>
        <taxon>Pseudomonadota</taxon>
        <taxon>Gammaproteobacteria</taxon>
        <taxon>Orbales</taxon>
        <taxon>Orbaceae</taxon>
        <taxon>Gilliamella</taxon>
    </lineage>
</organism>
<proteinExistence type="predicted"/>
<dbReference type="PROSITE" id="PS50943">
    <property type="entry name" value="HTH_CROC1"/>
    <property type="match status" value="1"/>
</dbReference>
<dbReference type="InterPro" id="IPR010982">
    <property type="entry name" value="Lambda_DNA-bd_dom_sf"/>
</dbReference>
<evidence type="ECO:0000256" key="1">
    <source>
        <dbReference type="SAM" id="Phobius"/>
    </source>
</evidence>
<dbReference type="Pfam" id="PF13413">
    <property type="entry name" value="HTH_25"/>
    <property type="match status" value="1"/>
</dbReference>
<dbReference type="OrthoDB" id="9790252at2"/>
<dbReference type="CDD" id="cd00093">
    <property type="entry name" value="HTH_XRE"/>
    <property type="match status" value="1"/>
</dbReference>
<dbReference type="Gene3D" id="1.10.260.40">
    <property type="entry name" value="lambda repressor-like DNA-binding domains"/>
    <property type="match status" value="1"/>
</dbReference>
<name>A0A242NRN2_9GAMM</name>
<protein>
    <recommendedName>
        <fullName evidence="2">HTH cro/C1-type domain-containing protein</fullName>
    </recommendedName>
</protein>
<feature type="transmembrane region" description="Helical" evidence="1">
    <location>
        <begin position="107"/>
        <end position="125"/>
    </location>
</feature>